<sequence>MDMDIDRHSVPINELSEQLEGCNVHCPEIENNTPKESCKYLKNGKLEFNEPKLRPENHPLLAERIIYFRDFRQKIETTSELHKMPIEIPPAYIGLLASLVQDSEEPLNILANRINGILSPFLRTESLSQNFEVAIQKAIGQVATYVSYGLSNEVLASFENTSGKMPLHLYINRWEVENTEFFPIDMQHAIVMRRKQRIEMSGILSNFISKMAPAERAALMNTKNRSKSDEKPSFLTDEEKKKRDEEKRQKDEEKRQKDEEKKQREEEKRQKDEERRQRDEEKKKKREEERKLKEDQRKKREEEKKKKEQSQLRLTALFTKAAPTESNATNLEKATEIPSSTLFPPFHVKENVTLVEDLTHNRPASLNSIYDFITHIKSASTTVSIASFLSELSEEAKQKRGSENILNAPNVRKALRMKLLQFTEDVRPAYYGTFTQKSDIITGRAPFALDTSKLDYEIDSEAEWEPEGEGEEIRSGDEEEEDADIIEPEDAGWLVPEGYLSDNEGVEGSDRSSTRQPNSSKKTMIRETVLGPYFEESEIMRPFALNFVIEAPEEGYDPFYEKPVASTENMEAKTSTSIPSQTSHHPKPEFTEEHKNALISVINGNAPESIPGIISEAKTHSILKDVSKRQLEAKIKDVAVKEKRGSDTKATWYIKEA</sequence>
<reference evidence="10 11" key="1">
    <citation type="journal article" date="2018" name="G3 (Bethesda)">
        <title>Phylogenetic and Phylogenomic Definition of Rhizopus Species.</title>
        <authorList>
            <person name="Gryganskyi A.P."/>
            <person name="Golan J."/>
            <person name="Dolatabadi S."/>
            <person name="Mondo S."/>
            <person name="Robb S."/>
            <person name="Idnurm A."/>
            <person name="Muszewska A."/>
            <person name="Steczkiewicz K."/>
            <person name="Masonjones S."/>
            <person name="Liao H.L."/>
            <person name="Gajdeczka M.T."/>
            <person name="Anike F."/>
            <person name="Vuek A."/>
            <person name="Anishchenko I.M."/>
            <person name="Voigt K."/>
            <person name="de Hoog G.S."/>
            <person name="Smith M.E."/>
            <person name="Heitman J."/>
            <person name="Vilgalys R."/>
            <person name="Stajich J.E."/>
        </authorList>
    </citation>
    <scope>NUCLEOTIDE SEQUENCE [LARGE SCALE GENOMIC DNA]</scope>
    <source>
        <strain evidence="10 11">LSU 92-RS-03</strain>
    </source>
</reference>
<protein>
    <submittedName>
        <fullName evidence="10">Chromatin assembly factor 1, subunit A</fullName>
    </submittedName>
</protein>
<dbReference type="PANTHER" id="PTHR15272:SF0">
    <property type="entry name" value="CHROMATIN ASSEMBLY FACTOR 1 SUBUNIT A"/>
    <property type="match status" value="1"/>
</dbReference>
<keyword evidence="11" id="KW-1185">Reference proteome</keyword>
<dbReference type="Proteomes" id="UP000253551">
    <property type="component" value="Unassembled WGS sequence"/>
</dbReference>
<proteinExistence type="predicted"/>
<evidence type="ECO:0000256" key="2">
    <source>
        <dbReference type="ARBA" id="ARBA00022705"/>
    </source>
</evidence>
<evidence type="ECO:0000256" key="1">
    <source>
        <dbReference type="ARBA" id="ARBA00004123"/>
    </source>
</evidence>
<evidence type="ECO:0000256" key="6">
    <source>
        <dbReference type="ARBA" id="ARBA00023242"/>
    </source>
</evidence>
<dbReference type="GO" id="GO:0005634">
    <property type="term" value="C:nucleus"/>
    <property type="evidence" value="ECO:0007669"/>
    <property type="project" value="UniProtKB-SubCell"/>
</dbReference>
<organism evidence="10 11">
    <name type="scientific">Rhizopus stolonifer</name>
    <name type="common">Rhizopus nigricans</name>
    <dbReference type="NCBI Taxonomy" id="4846"/>
    <lineage>
        <taxon>Eukaryota</taxon>
        <taxon>Fungi</taxon>
        <taxon>Fungi incertae sedis</taxon>
        <taxon>Mucoromycota</taxon>
        <taxon>Mucoromycotina</taxon>
        <taxon>Mucoromycetes</taxon>
        <taxon>Mucorales</taxon>
        <taxon>Mucorineae</taxon>
        <taxon>Rhizopodaceae</taxon>
        <taxon>Rhizopus</taxon>
    </lineage>
</organism>
<dbReference type="InterPro" id="IPR021644">
    <property type="entry name" value="CAF-1_p150_acidic"/>
</dbReference>
<evidence type="ECO:0000256" key="4">
    <source>
        <dbReference type="ARBA" id="ARBA00023186"/>
    </source>
</evidence>
<dbReference type="AlphaFoldDB" id="A0A367KNK5"/>
<gene>
    <name evidence="10" type="primary">CHAF1A_3</name>
    <name evidence="10" type="ORF">CU098_010693</name>
</gene>
<comment type="caution">
    <text evidence="10">The sequence shown here is derived from an EMBL/GenBank/DDBJ whole genome shotgun (WGS) entry which is preliminary data.</text>
</comment>
<evidence type="ECO:0000256" key="3">
    <source>
        <dbReference type="ARBA" id="ARBA00022763"/>
    </source>
</evidence>
<feature type="compositionally biased region" description="Acidic residues" evidence="7">
    <location>
        <begin position="459"/>
        <end position="470"/>
    </location>
</feature>
<keyword evidence="6" id="KW-0539">Nucleus</keyword>
<keyword evidence="5" id="KW-0234">DNA repair</keyword>
<evidence type="ECO:0000313" key="10">
    <source>
        <dbReference type="EMBL" id="RCI03727.1"/>
    </source>
</evidence>
<feature type="region of interest" description="Disordered" evidence="7">
    <location>
        <begin position="220"/>
        <end position="331"/>
    </location>
</feature>
<feature type="domain" description="Chromatin assembly factor 1 subunit A dimerization" evidence="9">
    <location>
        <begin position="418"/>
        <end position="484"/>
    </location>
</feature>
<dbReference type="PANTHER" id="PTHR15272">
    <property type="entry name" value="CHROMATIN ASSEMBLY FACTOR 1 SUBUNIT A CAF-1 SUBUNIT A"/>
    <property type="match status" value="1"/>
</dbReference>
<evidence type="ECO:0000259" key="9">
    <source>
        <dbReference type="Pfam" id="PF12253"/>
    </source>
</evidence>
<dbReference type="GO" id="GO:0006281">
    <property type="term" value="P:DNA repair"/>
    <property type="evidence" value="ECO:0007669"/>
    <property type="project" value="UniProtKB-KW"/>
</dbReference>
<dbReference type="GO" id="GO:0033186">
    <property type="term" value="C:CAF-1 complex"/>
    <property type="evidence" value="ECO:0007669"/>
    <property type="project" value="TreeGrafter"/>
</dbReference>
<feature type="compositionally biased region" description="Acidic residues" evidence="7">
    <location>
        <begin position="477"/>
        <end position="490"/>
    </location>
</feature>
<dbReference type="Pfam" id="PF11600">
    <property type="entry name" value="CAF1A_acidic"/>
    <property type="match status" value="1"/>
</dbReference>
<keyword evidence="2" id="KW-0235">DNA replication</keyword>
<dbReference type="GO" id="GO:0006260">
    <property type="term" value="P:DNA replication"/>
    <property type="evidence" value="ECO:0007669"/>
    <property type="project" value="UniProtKB-KW"/>
</dbReference>
<evidence type="ECO:0000256" key="7">
    <source>
        <dbReference type="SAM" id="MobiDB-lite"/>
    </source>
</evidence>
<evidence type="ECO:0000259" key="8">
    <source>
        <dbReference type="Pfam" id="PF11600"/>
    </source>
</evidence>
<feature type="region of interest" description="Disordered" evidence="7">
    <location>
        <begin position="459"/>
        <end position="524"/>
    </location>
</feature>
<dbReference type="InterPro" id="IPR022043">
    <property type="entry name" value="CAF1A_DD"/>
</dbReference>
<feature type="domain" description="Chromatin assembly factor 1 p150 subunit acidic region" evidence="8">
    <location>
        <begin position="223"/>
        <end position="352"/>
    </location>
</feature>
<keyword evidence="3" id="KW-0227">DNA damage</keyword>
<dbReference type="GO" id="GO:0006334">
    <property type="term" value="P:nucleosome assembly"/>
    <property type="evidence" value="ECO:0007669"/>
    <property type="project" value="TreeGrafter"/>
</dbReference>
<feature type="compositionally biased region" description="Basic and acidic residues" evidence="7">
    <location>
        <begin position="226"/>
        <end position="310"/>
    </location>
</feature>
<dbReference type="OrthoDB" id="440676at2759"/>
<name>A0A367KNK5_RHIST</name>
<evidence type="ECO:0000313" key="11">
    <source>
        <dbReference type="Proteomes" id="UP000253551"/>
    </source>
</evidence>
<evidence type="ECO:0000256" key="5">
    <source>
        <dbReference type="ARBA" id="ARBA00023204"/>
    </source>
</evidence>
<accession>A0A367KNK5</accession>
<keyword evidence="4" id="KW-0143">Chaperone</keyword>
<dbReference type="Pfam" id="PF12253">
    <property type="entry name" value="CAF1A_dimeriz"/>
    <property type="match status" value="1"/>
</dbReference>
<dbReference type="STRING" id="4846.A0A367KNK5"/>
<dbReference type="EMBL" id="PJQM01000916">
    <property type="protein sequence ID" value="RCI03727.1"/>
    <property type="molecule type" value="Genomic_DNA"/>
</dbReference>
<comment type="subcellular location">
    <subcellularLocation>
        <location evidence="1">Nucleus</location>
    </subcellularLocation>
</comment>